<feature type="domain" description="CNNM transmembrane" evidence="12">
    <location>
        <begin position="7"/>
        <end position="208"/>
    </location>
</feature>
<evidence type="ECO:0000256" key="9">
    <source>
        <dbReference type="PROSITE-ProRule" id="PRU01193"/>
    </source>
</evidence>
<dbReference type="GO" id="GO:0005886">
    <property type="term" value="C:plasma membrane"/>
    <property type="evidence" value="ECO:0007669"/>
    <property type="project" value="TreeGrafter"/>
</dbReference>
<dbReference type="InterPro" id="IPR044751">
    <property type="entry name" value="Ion_transp-like_CBS"/>
</dbReference>
<dbReference type="InterPro" id="IPR002550">
    <property type="entry name" value="CNNM"/>
</dbReference>
<dbReference type="InterPro" id="IPR046342">
    <property type="entry name" value="CBS_dom_sf"/>
</dbReference>
<keyword evidence="14" id="KW-1185">Reference proteome</keyword>
<evidence type="ECO:0000256" key="8">
    <source>
        <dbReference type="PROSITE-ProRule" id="PRU00703"/>
    </source>
</evidence>
<dbReference type="CDD" id="cd04590">
    <property type="entry name" value="CBS_pair_CorC_HlyC_assoc"/>
    <property type="match status" value="1"/>
</dbReference>
<protein>
    <submittedName>
        <fullName evidence="13">HlyC/CorC family transporter</fullName>
    </submittedName>
</protein>
<accession>A0A558RAC5</accession>
<evidence type="ECO:0000256" key="7">
    <source>
        <dbReference type="ARBA" id="ARBA00023136"/>
    </source>
</evidence>
<dbReference type="InterPro" id="IPR005170">
    <property type="entry name" value="Transptr-assoc_dom"/>
</dbReference>
<dbReference type="GO" id="GO:0050660">
    <property type="term" value="F:flavin adenine dinucleotide binding"/>
    <property type="evidence" value="ECO:0007669"/>
    <property type="project" value="InterPro"/>
</dbReference>
<dbReference type="InterPro" id="IPR000644">
    <property type="entry name" value="CBS_dom"/>
</dbReference>
<feature type="transmembrane region" description="Helical" evidence="10">
    <location>
        <begin position="73"/>
        <end position="91"/>
    </location>
</feature>
<comment type="caution">
    <text evidence="13">The sequence shown here is derived from an EMBL/GenBank/DDBJ whole genome shotgun (WGS) entry which is preliminary data.</text>
</comment>
<dbReference type="PROSITE" id="PS51371">
    <property type="entry name" value="CBS"/>
    <property type="match status" value="2"/>
</dbReference>
<comment type="similarity">
    <text evidence="2">Belongs to the UPF0053 family. Hemolysin C subfamily.</text>
</comment>
<evidence type="ECO:0000313" key="14">
    <source>
        <dbReference type="Proteomes" id="UP000318681"/>
    </source>
</evidence>
<dbReference type="Gene3D" id="3.10.580.10">
    <property type="entry name" value="CBS-domain"/>
    <property type="match status" value="1"/>
</dbReference>
<dbReference type="Proteomes" id="UP000318681">
    <property type="component" value="Unassembled WGS sequence"/>
</dbReference>
<sequence>MPAHPPLSPFPWIDCLIIVALVALNGVFAMSELAIVSSRRPRLEAMARTGKRGARAALALAADPGRFLSTVQIGITLIGILAGAYSGASLGGPVGERLALLGVPARLAGEAGFVVVIALTTYISLIIGELVPKQFALRRPEAIASIVALPMRWIALATAPVGWLLDQSSALIFRLLRLDRESEQHVTAEELHLIVAEASSAGVIEESERAIISGVVRLADRPVREVMTPRTDIEWIDCGASPEAITAQLAEMPHSRMPVADGSVDEIVGIVQARDVVAALIAGQPLDLRALMRGAPVVPDQMDAMDALQTLRDAEVPVALVHDEYGHFEGIVTPADLLAAIAGAFASDQDEGTDPPLVQRADGSWLVSGSLPADVLAERLGVALSEDRDFATTAGFALSVLRHLPTVGEHFDSGDWRFEIVDMDGRKIDKLLATRRA</sequence>
<dbReference type="Pfam" id="PF01595">
    <property type="entry name" value="CNNM"/>
    <property type="match status" value="1"/>
</dbReference>
<dbReference type="SUPFAM" id="SSF56176">
    <property type="entry name" value="FAD-binding/transporter-associated domain-like"/>
    <property type="match status" value="1"/>
</dbReference>
<keyword evidence="3 9" id="KW-0812">Transmembrane</keyword>
<dbReference type="EMBL" id="VNIM01000011">
    <property type="protein sequence ID" value="TVV76343.1"/>
    <property type="molecule type" value="Genomic_DNA"/>
</dbReference>
<evidence type="ECO:0000256" key="10">
    <source>
        <dbReference type="SAM" id="Phobius"/>
    </source>
</evidence>
<evidence type="ECO:0000313" key="13">
    <source>
        <dbReference type="EMBL" id="TVV76343.1"/>
    </source>
</evidence>
<dbReference type="Pfam" id="PF03471">
    <property type="entry name" value="CorC_HlyC"/>
    <property type="match status" value="1"/>
</dbReference>
<name>A0A558RAC5_9SPHN</name>
<keyword evidence="6 8" id="KW-0129">CBS domain</keyword>
<keyword evidence="4" id="KW-0677">Repeat</keyword>
<dbReference type="PANTHER" id="PTHR22777">
    <property type="entry name" value="HEMOLYSIN-RELATED"/>
    <property type="match status" value="1"/>
</dbReference>
<feature type="transmembrane region" description="Helical" evidence="10">
    <location>
        <begin position="16"/>
        <end position="36"/>
    </location>
</feature>
<gene>
    <name evidence="13" type="ORF">FOY91_04735</name>
</gene>
<dbReference type="OrthoDB" id="9805314at2"/>
<organism evidence="13 14">
    <name type="scientific">Alterirhizorhabdus solaris</name>
    <dbReference type="NCBI Taxonomy" id="2529389"/>
    <lineage>
        <taxon>Bacteria</taxon>
        <taxon>Pseudomonadati</taxon>
        <taxon>Pseudomonadota</taxon>
        <taxon>Alphaproteobacteria</taxon>
        <taxon>Sphingomonadales</taxon>
        <taxon>Rhizorhabdaceae</taxon>
        <taxon>Alterirhizorhabdus</taxon>
    </lineage>
</organism>
<feature type="transmembrane region" description="Helical" evidence="10">
    <location>
        <begin position="143"/>
        <end position="165"/>
    </location>
</feature>
<feature type="domain" description="CBS" evidence="11">
    <location>
        <begin position="227"/>
        <end position="288"/>
    </location>
</feature>
<evidence type="ECO:0000256" key="2">
    <source>
        <dbReference type="ARBA" id="ARBA00006446"/>
    </source>
</evidence>
<dbReference type="SUPFAM" id="SSF54631">
    <property type="entry name" value="CBS-domain pair"/>
    <property type="match status" value="1"/>
</dbReference>
<reference evidence="13 14" key="1">
    <citation type="submission" date="2019-07" db="EMBL/GenBank/DDBJ databases">
        <title>Sphingomonas solaris sp. nov., isolated from a solar panel from Boston, Massachusetts.</title>
        <authorList>
            <person name="Tanner K."/>
            <person name="Pascual J."/>
            <person name="Mancuso C."/>
            <person name="Pereto J."/>
            <person name="Khalil A."/>
            <person name="Vilanova C."/>
        </authorList>
    </citation>
    <scope>NUCLEOTIDE SEQUENCE [LARGE SCALE GENOMIC DNA]</scope>
    <source>
        <strain evidence="13 14">R4DWN</strain>
    </source>
</reference>
<evidence type="ECO:0000256" key="3">
    <source>
        <dbReference type="ARBA" id="ARBA00022692"/>
    </source>
</evidence>
<keyword evidence="7 9" id="KW-0472">Membrane</keyword>
<dbReference type="AlphaFoldDB" id="A0A558RAC5"/>
<dbReference type="InterPro" id="IPR016169">
    <property type="entry name" value="FAD-bd_PCMH_sub2"/>
</dbReference>
<dbReference type="Gene3D" id="3.30.465.10">
    <property type="match status" value="1"/>
</dbReference>
<dbReference type="Pfam" id="PF00571">
    <property type="entry name" value="CBS"/>
    <property type="match status" value="1"/>
</dbReference>
<dbReference type="SMART" id="SM01091">
    <property type="entry name" value="CorC_HlyC"/>
    <property type="match status" value="1"/>
</dbReference>
<dbReference type="PANTHER" id="PTHR22777:SF17">
    <property type="entry name" value="UPF0053 PROTEIN SLL0260"/>
    <property type="match status" value="1"/>
</dbReference>
<evidence type="ECO:0000259" key="12">
    <source>
        <dbReference type="PROSITE" id="PS51846"/>
    </source>
</evidence>
<dbReference type="RefSeq" id="WP_145148649.1">
    <property type="nucleotide sequence ID" value="NZ_VNIM01000011.1"/>
</dbReference>
<feature type="domain" description="CBS" evidence="11">
    <location>
        <begin position="291"/>
        <end position="351"/>
    </location>
</feature>
<evidence type="ECO:0000256" key="6">
    <source>
        <dbReference type="ARBA" id="ARBA00023122"/>
    </source>
</evidence>
<evidence type="ECO:0000256" key="5">
    <source>
        <dbReference type="ARBA" id="ARBA00022989"/>
    </source>
</evidence>
<evidence type="ECO:0000259" key="11">
    <source>
        <dbReference type="PROSITE" id="PS51371"/>
    </source>
</evidence>
<evidence type="ECO:0000256" key="1">
    <source>
        <dbReference type="ARBA" id="ARBA00004141"/>
    </source>
</evidence>
<dbReference type="InterPro" id="IPR036318">
    <property type="entry name" value="FAD-bd_PCMH-like_sf"/>
</dbReference>
<evidence type="ECO:0000256" key="4">
    <source>
        <dbReference type="ARBA" id="ARBA00022737"/>
    </source>
</evidence>
<keyword evidence="5 9" id="KW-1133">Transmembrane helix</keyword>
<proteinExistence type="inferred from homology"/>
<comment type="subcellular location">
    <subcellularLocation>
        <location evidence="1">Membrane</location>
        <topology evidence="1">Multi-pass membrane protein</topology>
    </subcellularLocation>
</comment>
<feature type="transmembrane region" description="Helical" evidence="10">
    <location>
        <begin position="111"/>
        <end position="131"/>
    </location>
</feature>
<dbReference type="PROSITE" id="PS51846">
    <property type="entry name" value="CNNM"/>
    <property type="match status" value="1"/>
</dbReference>